<keyword evidence="9 13" id="KW-1133">Transmembrane helix</keyword>
<feature type="domain" description="Cytochrome b561 bacterial/Ni-hydrogenase" evidence="14">
    <location>
        <begin position="1"/>
        <end position="159"/>
    </location>
</feature>
<evidence type="ECO:0000256" key="6">
    <source>
        <dbReference type="ARBA" id="ARBA00022692"/>
    </source>
</evidence>
<feature type="transmembrane region" description="Helical" evidence="13">
    <location>
        <begin position="131"/>
        <end position="151"/>
    </location>
</feature>
<evidence type="ECO:0000256" key="1">
    <source>
        <dbReference type="ARBA" id="ARBA00001970"/>
    </source>
</evidence>
<comment type="cofactor">
    <cofactor evidence="1">
        <name>heme b</name>
        <dbReference type="ChEBI" id="CHEBI:60344"/>
    </cofactor>
</comment>
<evidence type="ECO:0000256" key="2">
    <source>
        <dbReference type="ARBA" id="ARBA00004651"/>
    </source>
</evidence>
<keyword evidence="11 13" id="KW-0472">Membrane</keyword>
<comment type="similarity">
    <text evidence="12">Belongs to the cytochrome b561 family.</text>
</comment>
<evidence type="ECO:0000256" key="3">
    <source>
        <dbReference type="ARBA" id="ARBA00022448"/>
    </source>
</evidence>
<protein>
    <submittedName>
        <fullName evidence="15">Cytochrome b</fullName>
    </submittedName>
</protein>
<evidence type="ECO:0000256" key="12">
    <source>
        <dbReference type="ARBA" id="ARBA00037975"/>
    </source>
</evidence>
<keyword evidence="3" id="KW-0813">Transport</keyword>
<evidence type="ECO:0000256" key="13">
    <source>
        <dbReference type="SAM" id="Phobius"/>
    </source>
</evidence>
<dbReference type="PANTHER" id="PTHR30529">
    <property type="entry name" value="CYTOCHROME B561"/>
    <property type="match status" value="1"/>
</dbReference>
<gene>
    <name evidence="15" type="ORF">MNKW57_01650</name>
</gene>
<evidence type="ECO:0000256" key="9">
    <source>
        <dbReference type="ARBA" id="ARBA00022989"/>
    </source>
</evidence>
<keyword evidence="4" id="KW-1003">Cell membrane</keyword>
<proteinExistence type="inferred from homology"/>
<dbReference type="SUPFAM" id="SSF81342">
    <property type="entry name" value="Transmembrane di-heme cytochromes"/>
    <property type="match status" value="1"/>
</dbReference>
<sequence>MRVMHWLIAAMILSLIAVGWYMEGLDRSVEAKFAVFYPLHKSFGALVLLLVLARVVIKVFSAKPVLPDYVEGLARKAAVASHHLMYMLMLAIPLSGYLMSNAGGRAVKMFGLELPTLVEKNKELGGLMHEIHVTIPYVLLALIAVHIGAAIKHHWFDDSKRSFIKRMA</sequence>
<comment type="subcellular location">
    <subcellularLocation>
        <location evidence="2">Cell membrane</location>
        <topology evidence="2">Multi-pass membrane protein</topology>
    </subcellularLocation>
</comment>
<comment type="caution">
    <text evidence="15">The sequence shown here is derived from an EMBL/GenBank/DDBJ whole genome shotgun (WGS) entry which is preliminary data.</text>
</comment>
<evidence type="ECO:0000259" key="14">
    <source>
        <dbReference type="Pfam" id="PF01292"/>
    </source>
</evidence>
<evidence type="ECO:0000256" key="11">
    <source>
        <dbReference type="ARBA" id="ARBA00023136"/>
    </source>
</evidence>
<dbReference type="Proteomes" id="UP001224392">
    <property type="component" value="Unassembled WGS sequence"/>
</dbReference>
<dbReference type="InterPro" id="IPR011577">
    <property type="entry name" value="Cyt_b561_bac/Ni-Hgenase"/>
</dbReference>
<keyword evidence="7" id="KW-0479">Metal-binding</keyword>
<evidence type="ECO:0000313" key="15">
    <source>
        <dbReference type="EMBL" id="GMG85844.1"/>
    </source>
</evidence>
<keyword evidence="10" id="KW-0408">Iron</keyword>
<evidence type="ECO:0000256" key="10">
    <source>
        <dbReference type="ARBA" id="ARBA00023004"/>
    </source>
</evidence>
<keyword evidence="5" id="KW-0349">Heme</keyword>
<organism evidence="15 16">
    <name type="scientific">Biformimicrobium ophioploci</name>
    <dbReference type="NCBI Taxonomy" id="3036711"/>
    <lineage>
        <taxon>Bacteria</taxon>
        <taxon>Pseudomonadati</taxon>
        <taxon>Pseudomonadota</taxon>
        <taxon>Gammaproteobacteria</taxon>
        <taxon>Cellvibrionales</taxon>
        <taxon>Microbulbiferaceae</taxon>
        <taxon>Biformimicrobium</taxon>
    </lineage>
</organism>
<evidence type="ECO:0000256" key="5">
    <source>
        <dbReference type="ARBA" id="ARBA00022617"/>
    </source>
</evidence>
<accession>A0ABQ6LUU9</accession>
<feature type="transmembrane region" description="Helical" evidence="13">
    <location>
        <begin position="5"/>
        <end position="22"/>
    </location>
</feature>
<dbReference type="Gene3D" id="1.20.950.20">
    <property type="entry name" value="Transmembrane di-heme cytochromes, Chain C"/>
    <property type="match status" value="1"/>
</dbReference>
<keyword evidence="6 13" id="KW-0812">Transmembrane</keyword>
<evidence type="ECO:0000256" key="4">
    <source>
        <dbReference type="ARBA" id="ARBA00022475"/>
    </source>
</evidence>
<reference evidence="15 16" key="1">
    <citation type="submission" date="2023-04" db="EMBL/GenBank/DDBJ databases">
        <title>Marinobulbifer ophiurae gen. nov., sp. Nov., isolate from tissue of brittle star Ophioplocus japonicus.</title>
        <authorList>
            <person name="Kawano K."/>
            <person name="Sawayama S."/>
            <person name="Nakagawa S."/>
        </authorList>
    </citation>
    <scope>NUCLEOTIDE SEQUENCE [LARGE SCALE GENOMIC DNA]</scope>
    <source>
        <strain evidence="15 16">NKW57</strain>
    </source>
</reference>
<evidence type="ECO:0000313" key="16">
    <source>
        <dbReference type="Proteomes" id="UP001224392"/>
    </source>
</evidence>
<evidence type="ECO:0000256" key="7">
    <source>
        <dbReference type="ARBA" id="ARBA00022723"/>
    </source>
</evidence>
<feature type="transmembrane region" description="Helical" evidence="13">
    <location>
        <begin position="83"/>
        <end position="100"/>
    </location>
</feature>
<keyword evidence="8" id="KW-0249">Electron transport</keyword>
<name>A0ABQ6LUU9_9GAMM</name>
<dbReference type="InterPro" id="IPR016174">
    <property type="entry name" value="Di-haem_cyt_TM"/>
</dbReference>
<evidence type="ECO:0000256" key="8">
    <source>
        <dbReference type="ARBA" id="ARBA00022982"/>
    </source>
</evidence>
<feature type="transmembrane region" description="Helical" evidence="13">
    <location>
        <begin position="42"/>
        <end position="62"/>
    </location>
</feature>
<dbReference type="Pfam" id="PF01292">
    <property type="entry name" value="Ni_hydr_CYTB"/>
    <property type="match status" value="1"/>
</dbReference>
<keyword evidence="16" id="KW-1185">Reference proteome</keyword>
<dbReference type="InterPro" id="IPR052168">
    <property type="entry name" value="Cytochrome_b561_oxidase"/>
</dbReference>
<dbReference type="PANTHER" id="PTHR30529:SF1">
    <property type="entry name" value="CYTOCHROME B561 HOMOLOG 2"/>
    <property type="match status" value="1"/>
</dbReference>
<dbReference type="EMBL" id="BSYJ01000001">
    <property type="protein sequence ID" value="GMG85844.1"/>
    <property type="molecule type" value="Genomic_DNA"/>
</dbReference>